<reference evidence="3" key="3">
    <citation type="submission" date="2015-06" db="UniProtKB">
        <authorList>
            <consortium name="EnsemblProtists"/>
        </authorList>
    </citation>
    <scope>IDENTIFICATION</scope>
</reference>
<dbReference type="Gene3D" id="2.130.10.10">
    <property type="entry name" value="YVTN repeat-like/Quinoprotein amine dehydrogenase"/>
    <property type="match status" value="2"/>
</dbReference>
<dbReference type="AlphaFoldDB" id="L1ITM3"/>
<protein>
    <submittedName>
        <fullName evidence="2 3">Uncharacterized protein</fullName>
    </submittedName>
</protein>
<proteinExistence type="predicted"/>
<dbReference type="GeneID" id="17296028"/>
<sequence length="535" mass="58340">MEISNRYSVTSVAFNPCKRRLHVAMATSGQHSTSRLLSLEYAGSEEAGDRDGPIVWSSLESRSKSVVVVSSLSVRAPSCVASSSPRGQLDECLLVFQMLVLGDEEGGVRIFSYTSGRILRSLRSHAACVSAILFLEKSSEVVSAGWDKTILLHDHSPGLVEMSSHLAAGEASGRLQLVTSGQLKLAGRCRGHTSEVTLLEFVQADDLSCLLSADALGHIILWSLPWTSPRVVCVLSCIVHPLLLVERSSSSSSPPLVKPQRDTPCSACFNAAKKMLWVGTSSGLVLSYNLKPLRKVERDWFYDQHAVSPRASSPFSPTASSPRRASMLSGTSSPRMPLAEKFVVRSQTSRILPIDPKVKEAMKEAIATMVETKEAPTSPLRSPLRSPTSPRLRFLSKEGLRWGQARSPQRHSPIDDIDFAVLHRNLPYPQDLSLTIREDSAAEKLRPSLEPIFDANCVKPMHCWRAHKEASIEVPETVSSYALLSCSTRQASVSSVATGRDVTLAAKVCAWDEGGEMLGKLVQANQEEDAEQEDP</sequence>
<dbReference type="PANTHER" id="PTHR19879:SF9">
    <property type="entry name" value="TRANSCRIPTION INITIATION FACTOR TFIID SUBUNIT 5"/>
    <property type="match status" value="1"/>
</dbReference>
<dbReference type="InterPro" id="IPR015943">
    <property type="entry name" value="WD40/YVTN_repeat-like_dom_sf"/>
</dbReference>
<reference evidence="2 4" key="1">
    <citation type="journal article" date="2012" name="Nature">
        <title>Algal genomes reveal evolutionary mosaicism and the fate of nucleomorphs.</title>
        <authorList>
            <consortium name="DOE Joint Genome Institute"/>
            <person name="Curtis B.A."/>
            <person name="Tanifuji G."/>
            <person name="Burki F."/>
            <person name="Gruber A."/>
            <person name="Irimia M."/>
            <person name="Maruyama S."/>
            <person name="Arias M.C."/>
            <person name="Ball S.G."/>
            <person name="Gile G.H."/>
            <person name="Hirakawa Y."/>
            <person name="Hopkins J.F."/>
            <person name="Kuo A."/>
            <person name="Rensing S.A."/>
            <person name="Schmutz J."/>
            <person name="Symeonidi A."/>
            <person name="Elias M."/>
            <person name="Eveleigh R.J."/>
            <person name="Herman E.K."/>
            <person name="Klute M.J."/>
            <person name="Nakayama T."/>
            <person name="Obornik M."/>
            <person name="Reyes-Prieto A."/>
            <person name="Armbrust E.V."/>
            <person name="Aves S.J."/>
            <person name="Beiko R.G."/>
            <person name="Coutinho P."/>
            <person name="Dacks J.B."/>
            <person name="Durnford D.G."/>
            <person name="Fast N.M."/>
            <person name="Green B.R."/>
            <person name="Grisdale C.J."/>
            <person name="Hempel F."/>
            <person name="Henrissat B."/>
            <person name="Hoppner M.P."/>
            <person name="Ishida K."/>
            <person name="Kim E."/>
            <person name="Koreny L."/>
            <person name="Kroth P.G."/>
            <person name="Liu Y."/>
            <person name="Malik S.B."/>
            <person name="Maier U.G."/>
            <person name="McRose D."/>
            <person name="Mock T."/>
            <person name="Neilson J.A."/>
            <person name="Onodera N.T."/>
            <person name="Poole A.M."/>
            <person name="Pritham E.J."/>
            <person name="Richards T.A."/>
            <person name="Rocap G."/>
            <person name="Roy S.W."/>
            <person name="Sarai C."/>
            <person name="Schaack S."/>
            <person name="Shirato S."/>
            <person name="Slamovits C.H."/>
            <person name="Spencer D.F."/>
            <person name="Suzuki S."/>
            <person name="Worden A.Z."/>
            <person name="Zauner S."/>
            <person name="Barry K."/>
            <person name="Bell C."/>
            <person name="Bharti A.K."/>
            <person name="Crow J.A."/>
            <person name="Grimwood J."/>
            <person name="Kramer R."/>
            <person name="Lindquist E."/>
            <person name="Lucas S."/>
            <person name="Salamov A."/>
            <person name="McFadden G.I."/>
            <person name="Lane C.E."/>
            <person name="Keeling P.J."/>
            <person name="Gray M.W."/>
            <person name="Grigoriev I.V."/>
            <person name="Archibald J.M."/>
        </authorList>
    </citation>
    <scope>NUCLEOTIDE SEQUENCE</scope>
    <source>
        <strain evidence="2 4">CCMP2712</strain>
    </source>
</reference>
<dbReference type="EMBL" id="JH993041">
    <property type="protein sequence ID" value="EKX39185.1"/>
    <property type="molecule type" value="Genomic_DNA"/>
</dbReference>
<dbReference type="EnsemblProtists" id="EKX39185">
    <property type="protein sequence ID" value="EKX39185"/>
    <property type="gene ID" value="GUITHDRAFT_143603"/>
</dbReference>
<dbReference type="Pfam" id="PF00400">
    <property type="entry name" value="WD40"/>
    <property type="match status" value="1"/>
</dbReference>
<keyword evidence="4" id="KW-1185">Reference proteome</keyword>
<feature type="region of interest" description="Disordered" evidence="1">
    <location>
        <begin position="308"/>
        <end position="333"/>
    </location>
</feature>
<dbReference type="SMART" id="SM00320">
    <property type="entry name" value="WD40"/>
    <property type="match status" value="2"/>
</dbReference>
<feature type="compositionally biased region" description="Low complexity" evidence="1">
    <location>
        <begin position="308"/>
        <end position="326"/>
    </location>
</feature>
<dbReference type="KEGG" id="gtt:GUITHDRAFT_143603"/>
<name>L1ITM3_GUITC</name>
<dbReference type="SUPFAM" id="SSF50978">
    <property type="entry name" value="WD40 repeat-like"/>
    <property type="match status" value="1"/>
</dbReference>
<accession>L1ITM3</accession>
<dbReference type="InterPro" id="IPR001680">
    <property type="entry name" value="WD40_rpt"/>
</dbReference>
<dbReference type="RefSeq" id="XP_005826165.1">
    <property type="nucleotide sequence ID" value="XM_005826108.1"/>
</dbReference>
<dbReference type="HOGENOM" id="CLU_509479_0_0_1"/>
<gene>
    <name evidence="2" type="ORF">GUITHDRAFT_143603</name>
</gene>
<evidence type="ECO:0000313" key="3">
    <source>
        <dbReference type="EnsemblProtists" id="EKX39185"/>
    </source>
</evidence>
<dbReference type="InterPro" id="IPR036322">
    <property type="entry name" value="WD40_repeat_dom_sf"/>
</dbReference>
<dbReference type="PaxDb" id="55529-EKX39185"/>
<evidence type="ECO:0000313" key="2">
    <source>
        <dbReference type="EMBL" id="EKX39185.1"/>
    </source>
</evidence>
<reference evidence="4" key="2">
    <citation type="submission" date="2012-11" db="EMBL/GenBank/DDBJ databases">
        <authorList>
            <person name="Kuo A."/>
            <person name="Curtis B.A."/>
            <person name="Tanifuji G."/>
            <person name="Burki F."/>
            <person name="Gruber A."/>
            <person name="Irimia M."/>
            <person name="Maruyama S."/>
            <person name="Arias M.C."/>
            <person name="Ball S.G."/>
            <person name="Gile G.H."/>
            <person name="Hirakawa Y."/>
            <person name="Hopkins J.F."/>
            <person name="Rensing S.A."/>
            <person name="Schmutz J."/>
            <person name="Symeonidi A."/>
            <person name="Elias M."/>
            <person name="Eveleigh R.J."/>
            <person name="Herman E.K."/>
            <person name="Klute M.J."/>
            <person name="Nakayama T."/>
            <person name="Obornik M."/>
            <person name="Reyes-Prieto A."/>
            <person name="Armbrust E.V."/>
            <person name="Aves S.J."/>
            <person name="Beiko R.G."/>
            <person name="Coutinho P."/>
            <person name="Dacks J.B."/>
            <person name="Durnford D.G."/>
            <person name="Fast N.M."/>
            <person name="Green B.R."/>
            <person name="Grisdale C."/>
            <person name="Hempe F."/>
            <person name="Henrissat B."/>
            <person name="Hoppner M.P."/>
            <person name="Ishida K.-I."/>
            <person name="Kim E."/>
            <person name="Koreny L."/>
            <person name="Kroth P.G."/>
            <person name="Liu Y."/>
            <person name="Malik S.-B."/>
            <person name="Maier U.G."/>
            <person name="McRose D."/>
            <person name="Mock T."/>
            <person name="Neilson J.A."/>
            <person name="Onodera N.T."/>
            <person name="Poole A.M."/>
            <person name="Pritham E.J."/>
            <person name="Richards T.A."/>
            <person name="Rocap G."/>
            <person name="Roy S.W."/>
            <person name="Sarai C."/>
            <person name="Schaack S."/>
            <person name="Shirato S."/>
            <person name="Slamovits C.H."/>
            <person name="Spencer D.F."/>
            <person name="Suzuki S."/>
            <person name="Worden A.Z."/>
            <person name="Zauner S."/>
            <person name="Barry K."/>
            <person name="Bell C."/>
            <person name="Bharti A.K."/>
            <person name="Crow J.A."/>
            <person name="Grimwood J."/>
            <person name="Kramer R."/>
            <person name="Lindquist E."/>
            <person name="Lucas S."/>
            <person name="Salamov A."/>
            <person name="McFadden G.I."/>
            <person name="Lane C.E."/>
            <person name="Keeling P.J."/>
            <person name="Gray M.W."/>
            <person name="Grigoriev I.V."/>
            <person name="Archibald J.M."/>
        </authorList>
    </citation>
    <scope>NUCLEOTIDE SEQUENCE</scope>
    <source>
        <strain evidence="4">CCMP2712</strain>
    </source>
</reference>
<dbReference type="PANTHER" id="PTHR19879">
    <property type="entry name" value="TRANSCRIPTION INITIATION FACTOR TFIID"/>
    <property type="match status" value="1"/>
</dbReference>
<dbReference type="Proteomes" id="UP000011087">
    <property type="component" value="Unassembled WGS sequence"/>
</dbReference>
<evidence type="ECO:0000313" key="4">
    <source>
        <dbReference type="Proteomes" id="UP000011087"/>
    </source>
</evidence>
<evidence type="ECO:0000256" key="1">
    <source>
        <dbReference type="SAM" id="MobiDB-lite"/>
    </source>
</evidence>
<organism evidence="2">
    <name type="scientific">Guillardia theta (strain CCMP2712)</name>
    <name type="common">Cryptophyte</name>
    <dbReference type="NCBI Taxonomy" id="905079"/>
    <lineage>
        <taxon>Eukaryota</taxon>
        <taxon>Cryptophyceae</taxon>
        <taxon>Pyrenomonadales</taxon>
        <taxon>Geminigeraceae</taxon>
        <taxon>Guillardia</taxon>
    </lineage>
</organism>